<evidence type="ECO:0000256" key="3">
    <source>
        <dbReference type="ARBA" id="ARBA00022525"/>
    </source>
</evidence>
<dbReference type="InterPro" id="IPR005528">
    <property type="entry name" value="ChpA-H"/>
</dbReference>
<evidence type="ECO:0000256" key="5">
    <source>
        <dbReference type="ARBA" id="ARBA00022889"/>
    </source>
</evidence>
<organism evidence="9 10">
    <name type="scientific">Actinacidiphila rubida</name>
    <dbReference type="NCBI Taxonomy" id="310780"/>
    <lineage>
        <taxon>Bacteria</taxon>
        <taxon>Bacillati</taxon>
        <taxon>Actinomycetota</taxon>
        <taxon>Actinomycetes</taxon>
        <taxon>Kitasatosporales</taxon>
        <taxon>Streptomycetaceae</taxon>
        <taxon>Actinacidiphila</taxon>
    </lineage>
</organism>
<dbReference type="GO" id="GO:0007155">
    <property type="term" value="P:cell adhesion"/>
    <property type="evidence" value="ECO:0007669"/>
    <property type="project" value="UniProtKB-KW"/>
</dbReference>
<dbReference type="EMBL" id="FODD01000005">
    <property type="protein sequence ID" value="SEN46863.1"/>
    <property type="molecule type" value="Genomic_DNA"/>
</dbReference>
<evidence type="ECO:0000313" key="10">
    <source>
        <dbReference type="Proteomes" id="UP000181951"/>
    </source>
</evidence>
<feature type="signal peptide" evidence="7">
    <location>
        <begin position="1"/>
        <end position="27"/>
    </location>
</feature>
<name>A0A1H8GS90_9ACTN</name>
<evidence type="ECO:0000256" key="7">
    <source>
        <dbReference type="SAM" id="SignalP"/>
    </source>
</evidence>
<reference evidence="9 10" key="1">
    <citation type="submission" date="2016-10" db="EMBL/GenBank/DDBJ databases">
        <authorList>
            <person name="de Groot N.N."/>
        </authorList>
    </citation>
    <scope>NUCLEOTIDE SEQUENCE [LARGE SCALE GENOMIC DNA]</scope>
    <source>
        <strain evidence="9 10">CGMCC 4.2026</strain>
    </source>
</reference>
<keyword evidence="6" id="KW-0034">Amyloid</keyword>
<feature type="domain" description="Chaplin" evidence="8">
    <location>
        <begin position="38"/>
        <end position="78"/>
    </location>
</feature>
<keyword evidence="10" id="KW-1185">Reference proteome</keyword>
<keyword evidence="4 7" id="KW-0732">Signal</keyword>
<dbReference type="Proteomes" id="UP000181951">
    <property type="component" value="Unassembled WGS sequence"/>
</dbReference>
<keyword evidence="2" id="KW-0134">Cell wall</keyword>
<dbReference type="PROSITE" id="PS51884">
    <property type="entry name" value="CHAPLIN"/>
    <property type="match status" value="1"/>
</dbReference>
<protein>
    <submittedName>
        <fullName evidence="9">Small secreted domain</fullName>
    </submittedName>
</protein>
<evidence type="ECO:0000256" key="1">
    <source>
        <dbReference type="ARBA" id="ARBA00004191"/>
    </source>
</evidence>
<dbReference type="Pfam" id="PF03777">
    <property type="entry name" value="ChpA-C"/>
    <property type="match status" value="1"/>
</dbReference>
<gene>
    <name evidence="9" type="ORF">SAMN05216267_1005258</name>
</gene>
<evidence type="ECO:0000259" key="8">
    <source>
        <dbReference type="PROSITE" id="PS51884"/>
    </source>
</evidence>
<feature type="chain" id="PRO_5010231224" evidence="7">
    <location>
        <begin position="28"/>
        <end position="79"/>
    </location>
</feature>
<keyword evidence="3" id="KW-0964">Secreted</keyword>
<evidence type="ECO:0000256" key="6">
    <source>
        <dbReference type="ARBA" id="ARBA00023087"/>
    </source>
</evidence>
<evidence type="ECO:0000313" key="9">
    <source>
        <dbReference type="EMBL" id="SEN46863.1"/>
    </source>
</evidence>
<evidence type="ECO:0000256" key="4">
    <source>
        <dbReference type="ARBA" id="ARBA00022729"/>
    </source>
</evidence>
<dbReference type="STRING" id="310780.SAMN05216267_1005258"/>
<comment type="subcellular location">
    <subcellularLocation>
        <location evidence="1">Secreted</location>
        <location evidence="1">Cell wall</location>
    </subcellularLocation>
</comment>
<sequence>MKLMHKSVALAVLAGGIILVSGGVATADSGANGAAVGSPGVLSGDVIEVPINIPVNLCGDSVDVIGLLNPALGDTCVND</sequence>
<dbReference type="AlphaFoldDB" id="A0A1H8GS90"/>
<evidence type="ECO:0000256" key="2">
    <source>
        <dbReference type="ARBA" id="ARBA00022512"/>
    </source>
</evidence>
<accession>A0A1H8GS90</accession>
<proteinExistence type="predicted"/>
<keyword evidence="5" id="KW-0130">Cell adhesion</keyword>